<dbReference type="OrthoDB" id="195371at2"/>
<gene>
    <name evidence="2" type="ORF">CKA38_13090</name>
</gene>
<dbReference type="InterPro" id="IPR050410">
    <property type="entry name" value="CCR4/nocturin_mRNA_transcr"/>
</dbReference>
<dbReference type="PANTHER" id="PTHR12121">
    <property type="entry name" value="CARBON CATABOLITE REPRESSOR PROTEIN 4"/>
    <property type="match status" value="1"/>
</dbReference>
<name>A0A2U8E5D8_9BACT</name>
<feature type="domain" description="Endonuclease/exonuclease/phosphatase" evidence="1">
    <location>
        <begin position="47"/>
        <end position="292"/>
    </location>
</feature>
<dbReference type="InterPro" id="IPR036691">
    <property type="entry name" value="Endo/exonu/phosph_ase_sf"/>
</dbReference>
<keyword evidence="3" id="KW-1185">Reference proteome</keyword>
<dbReference type="PANTHER" id="PTHR12121:SF36">
    <property type="entry name" value="ENDONUCLEASE_EXONUCLEASE_PHOSPHATASE DOMAIN-CONTAINING PROTEIN"/>
    <property type="match status" value="1"/>
</dbReference>
<dbReference type="GO" id="GO:0000175">
    <property type="term" value="F:3'-5'-RNA exonuclease activity"/>
    <property type="evidence" value="ECO:0007669"/>
    <property type="project" value="TreeGrafter"/>
</dbReference>
<proteinExistence type="predicted"/>
<protein>
    <recommendedName>
        <fullName evidence="1">Endonuclease/exonuclease/phosphatase domain-containing protein</fullName>
    </recommendedName>
</protein>
<dbReference type="Proteomes" id="UP000244896">
    <property type="component" value="Chromosome"/>
</dbReference>
<evidence type="ECO:0000313" key="3">
    <source>
        <dbReference type="Proteomes" id="UP000244896"/>
    </source>
</evidence>
<dbReference type="AlphaFoldDB" id="A0A2U8E5D8"/>
<organism evidence="2 3">
    <name type="scientific">Ereboglobus luteus</name>
    <dbReference type="NCBI Taxonomy" id="1796921"/>
    <lineage>
        <taxon>Bacteria</taxon>
        <taxon>Pseudomonadati</taxon>
        <taxon>Verrucomicrobiota</taxon>
        <taxon>Opitutia</taxon>
        <taxon>Opitutales</taxon>
        <taxon>Opitutaceae</taxon>
        <taxon>Ereboglobus</taxon>
    </lineage>
</organism>
<dbReference type="EMBL" id="CP023004">
    <property type="protein sequence ID" value="AWI10067.1"/>
    <property type="molecule type" value="Genomic_DNA"/>
</dbReference>
<evidence type="ECO:0000313" key="2">
    <source>
        <dbReference type="EMBL" id="AWI10067.1"/>
    </source>
</evidence>
<evidence type="ECO:0000259" key="1">
    <source>
        <dbReference type="Pfam" id="PF03372"/>
    </source>
</evidence>
<dbReference type="RefSeq" id="WP_108825881.1">
    <property type="nucleotide sequence ID" value="NZ_CP023004.1"/>
</dbReference>
<dbReference type="KEGG" id="elut:CKA38_13090"/>
<dbReference type="Pfam" id="PF03372">
    <property type="entry name" value="Exo_endo_phos"/>
    <property type="match status" value="1"/>
</dbReference>
<sequence>MEKQKSFPFIISVALAFLMISGSIWAQPSGEFALRKRQTADGFRVVTANVRQMMKEDYETGNGWDQRKEICRSVIVAQNADIYCIQENRSAITDYLLKAMPGFTLSNTIYRSKQPINPIMYSTKRFKKMNEGGFWLSPTPHVENSMFPGATRRVANWVLLKDKVTGKQLCVINAHLQHDSDSVRMLQMDIMLDFAKTLPPGTPAFMTADFNCGMNSGPMKKTTADGWMDSYAIVHGPAEPGATFHAFHGTEGEKKRVKIDHILINKFLKPVAAEIIKDSRLVDGVRRYPSDHYFVSAELVYTEKK</sequence>
<reference evidence="2 3" key="1">
    <citation type="journal article" date="2018" name="Syst. Appl. Microbiol.">
        <title>Ereboglobus luteus gen. nov. sp. nov. from cockroach guts, and new insights into the oxygen relationship of the genera Opitutus and Didymococcus (Verrucomicrobia: Opitutaceae).</title>
        <authorList>
            <person name="Tegtmeier D."/>
            <person name="Belitz A."/>
            <person name="Radek R."/>
            <person name="Heimerl T."/>
            <person name="Brune A."/>
        </authorList>
    </citation>
    <scope>NUCLEOTIDE SEQUENCE [LARGE SCALE GENOMIC DNA]</scope>
    <source>
        <strain evidence="2 3">Ho45</strain>
    </source>
</reference>
<dbReference type="Gene3D" id="3.60.10.10">
    <property type="entry name" value="Endonuclease/exonuclease/phosphatase"/>
    <property type="match status" value="1"/>
</dbReference>
<accession>A0A2U8E5D8</accession>
<dbReference type="SUPFAM" id="SSF56219">
    <property type="entry name" value="DNase I-like"/>
    <property type="match status" value="1"/>
</dbReference>
<dbReference type="InterPro" id="IPR005135">
    <property type="entry name" value="Endo/exonuclease/phosphatase"/>
</dbReference>